<proteinExistence type="predicted"/>
<reference evidence="2 3" key="1">
    <citation type="submission" date="2015-07" db="EMBL/GenBank/DDBJ databases">
        <authorList>
            <person name="Kim K.M."/>
        </authorList>
    </citation>
    <scope>NUCLEOTIDE SEQUENCE [LARGE SCALE GENOMIC DNA]</scope>
    <source>
        <strain evidence="2 3">KCTC 12363</strain>
    </source>
</reference>
<gene>
    <name evidence="2" type="ORF">CA2015_4416</name>
</gene>
<evidence type="ECO:0000313" key="2">
    <source>
        <dbReference type="EMBL" id="AKP53758.1"/>
    </source>
</evidence>
<dbReference type="Proteomes" id="UP000036520">
    <property type="component" value="Chromosome"/>
</dbReference>
<dbReference type="STRING" id="320787.CA2015_4416"/>
<protein>
    <submittedName>
        <fullName evidence="2">Uncharacterized protein</fullName>
    </submittedName>
</protein>
<keyword evidence="1" id="KW-0472">Membrane</keyword>
<keyword evidence="1" id="KW-0812">Transmembrane</keyword>
<evidence type="ECO:0000256" key="1">
    <source>
        <dbReference type="SAM" id="Phobius"/>
    </source>
</evidence>
<dbReference type="KEGG" id="camu:CA2015_4416"/>
<dbReference type="EMBL" id="CP012040">
    <property type="protein sequence ID" value="AKP53758.1"/>
    <property type="molecule type" value="Genomic_DNA"/>
</dbReference>
<sequence>MIGNFLMILLILMLLIKIHHYFLYRRINQIYFNDSNGDTESKNGLVSILNEISNSTSDLLLKKYIKIFVFEVYLFRFLILLFFVIVIYNLFL</sequence>
<feature type="transmembrane region" description="Helical" evidence="1">
    <location>
        <begin position="6"/>
        <end position="24"/>
    </location>
</feature>
<feature type="transmembrane region" description="Helical" evidence="1">
    <location>
        <begin position="67"/>
        <end position="91"/>
    </location>
</feature>
<evidence type="ECO:0000313" key="3">
    <source>
        <dbReference type="Proteomes" id="UP000036520"/>
    </source>
</evidence>
<accession>A0A0H4PL56</accession>
<name>A0A0H4PL56_9BACT</name>
<keyword evidence="3" id="KW-1185">Reference proteome</keyword>
<dbReference type="AlphaFoldDB" id="A0A0H4PL56"/>
<organism evidence="2 3">
    <name type="scientific">Cyclobacterium amurskyense</name>
    <dbReference type="NCBI Taxonomy" id="320787"/>
    <lineage>
        <taxon>Bacteria</taxon>
        <taxon>Pseudomonadati</taxon>
        <taxon>Bacteroidota</taxon>
        <taxon>Cytophagia</taxon>
        <taxon>Cytophagales</taxon>
        <taxon>Cyclobacteriaceae</taxon>
        <taxon>Cyclobacterium</taxon>
    </lineage>
</organism>
<keyword evidence="1" id="KW-1133">Transmembrane helix</keyword>